<gene>
    <name evidence="5" type="ORF">NBH00_23925</name>
</gene>
<dbReference type="EMBL" id="CP098502">
    <property type="protein sequence ID" value="UTI64373.1"/>
    <property type="molecule type" value="Genomic_DNA"/>
</dbReference>
<feature type="region of interest" description="Disordered" evidence="4">
    <location>
        <begin position="24"/>
        <end position="44"/>
    </location>
</feature>
<keyword evidence="5" id="KW-0560">Oxidoreductase</keyword>
<keyword evidence="3" id="KW-0325">Glycoprotein</keyword>
<dbReference type="PANTHER" id="PTHR11475">
    <property type="entry name" value="OXIDASE/PEROXIDASE"/>
    <property type="match status" value="1"/>
</dbReference>
<keyword evidence="5" id="KW-0575">Peroxidase</keyword>
<dbReference type="InterPro" id="IPR037120">
    <property type="entry name" value="Haem_peroxidase_sf_animal"/>
</dbReference>
<accession>A0ABY5DQS3</accession>
<keyword evidence="6" id="KW-1185">Reference proteome</keyword>
<reference evidence="5 6" key="1">
    <citation type="submission" date="2022-06" db="EMBL/GenBank/DDBJ databases">
        <title>Paraconexibacter antarcticus.</title>
        <authorList>
            <person name="Kim C.S."/>
        </authorList>
    </citation>
    <scope>NUCLEOTIDE SEQUENCE [LARGE SCALE GENOMIC DNA]</scope>
    <source>
        <strain evidence="5 6">02-257</strain>
    </source>
</reference>
<dbReference type="RefSeq" id="WP_254571078.1">
    <property type="nucleotide sequence ID" value="NZ_CP098502.1"/>
</dbReference>
<dbReference type="InterPro" id="IPR010255">
    <property type="entry name" value="Haem_peroxidase_sf"/>
</dbReference>
<evidence type="ECO:0000313" key="6">
    <source>
        <dbReference type="Proteomes" id="UP001056035"/>
    </source>
</evidence>
<protein>
    <submittedName>
        <fullName evidence="5">Heme peroxidase family protein</fullName>
    </submittedName>
</protein>
<evidence type="ECO:0000256" key="2">
    <source>
        <dbReference type="ARBA" id="ARBA00022525"/>
    </source>
</evidence>
<organism evidence="5 6">
    <name type="scientific">Paraconexibacter antarcticus</name>
    <dbReference type="NCBI Taxonomy" id="2949664"/>
    <lineage>
        <taxon>Bacteria</taxon>
        <taxon>Bacillati</taxon>
        <taxon>Actinomycetota</taxon>
        <taxon>Thermoleophilia</taxon>
        <taxon>Solirubrobacterales</taxon>
        <taxon>Paraconexibacteraceae</taxon>
        <taxon>Paraconexibacter</taxon>
    </lineage>
</organism>
<dbReference type="PANTHER" id="PTHR11475:SF4">
    <property type="entry name" value="CHORION PEROXIDASE"/>
    <property type="match status" value="1"/>
</dbReference>
<dbReference type="Pfam" id="PF03098">
    <property type="entry name" value="An_peroxidase"/>
    <property type="match status" value="1"/>
</dbReference>
<evidence type="ECO:0000256" key="4">
    <source>
        <dbReference type="SAM" id="MobiDB-lite"/>
    </source>
</evidence>
<dbReference type="CDD" id="cd09819">
    <property type="entry name" value="An_peroxidase_bacterial_1"/>
    <property type="match status" value="1"/>
</dbReference>
<dbReference type="PROSITE" id="PS50292">
    <property type="entry name" value="PEROXIDASE_3"/>
    <property type="match status" value="1"/>
</dbReference>
<evidence type="ECO:0000256" key="1">
    <source>
        <dbReference type="ARBA" id="ARBA00004613"/>
    </source>
</evidence>
<dbReference type="Gene3D" id="1.10.640.10">
    <property type="entry name" value="Haem peroxidase domain superfamily, animal type"/>
    <property type="match status" value="1"/>
</dbReference>
<dbReference type="GO" id="GO:0004601">
    <property type="term" value="F:peroxidase activity"/>
    <property type="evidence" value="ECO:0007669"/>
    <property type="project" value="UniProtKB-KW"/>
</dbReference>
<evidence type="ECO:0000256" key="3">
    <source>
        <dbReference type="ARBA" id="ARBA00023180"/>
    </source>
</evidence>
<name>A0ABY5DQS3_9ACTN</name>
<evidence type="ECO:0000313" key="5">
    <source>
        <dbReference type="EMBL" id="UTI64373.1"/>
    </source>
</evidence>
<dbReference type="Proteomes" id="UP001056035">
    <property type="component" value="Chromosome"/>
</dbReference>
<dbReference type="InterPro" id="IPR019791">
    <property type="entry name" value="Haem_peroxidase_animal"/>
</dbReference>
<keyword evidence="2" id="KW-0964">Secreted</keyword>
<sequence length="459" mass="50785">MFRSLPAAHHHDEDLTALGAAMTAEAEDHPTPEGTADDEENPGIAAGYTYLGQLIDHDLTFDPVSSLQRTNDPDALVDFRTPRFDLDCVYGRGPSDQPYLYQPDGRSMLLGEPLSGNPGDPHAVDLPRNSGGRALIGDPRNDENRIVAQLQVALLRFHNLMTTRITGPFEHVAEQVRWHYQWIVLHDFLPTIVGQAAVDALFPHGPHQPPKLSWYTPRNNAFMPIEFSAAAYRFGHSMIRPIYRLNETIERRPIFSPTPDQPAADLGGFRPIPDDWAIDWRFFFPMESTTQIGRPQLSYKIDTSLVNPLGALPPSIAANPSSLAARNLLRGKSMRLPSGQSVARAIRVPVIPDADLRIGKANEADQPGTPLLDISPHFANNAPLWFYILREAQQAFVDDTAPIRLGPVGATLVAETFVGLLWHDSHSYLRQHPTFTPRHDLQNNGSFGIKELIAAAVGS</sequence>
<proteinExistence type="predicted"/>
<comment type="subcellular location">
    <subcellularLocation>
        <location evidence="1">Secreted</location>
    </subcellularLocation>
</comment>
<dbReference type="SUPFAM" id="SSF48113">
    <property type="entry name" value="Heme-dependent peroxidases"/>
    <property type="match status" value="1"/>
</dbReference>